<accession>A0ABD2CF90</accession>
<organism evidence="2 3">
    <name type="scientific">Vespula maculifrons</name>
    <name type="common">Eastern yellow jacket</name>
    <name type="synonym">Wasp</name>
    <dbReference type="NCBI Taxonomy" id="7453"/>
    <lineage>
        <taxon>Eukaryota</taxon>
        <taxon>Metazoa</taxon>
        <taxon>Ecdysozoa</taxon>
        <taxon>Arthropoda</taxon>
        <taxon>Hexapoda</taxon>
        <taxon>Insecta</taxon>
        <taxon>Pterygota</taxon>
        <taxon>Neoptera</taxon>
        <taxon>Endopterygota</taxon>
        <taxon>Hymenoptera</taxon>
        <taxon>Apocrita</taxon>
        <taxon>Aculeata</taxon>
        <taxon>Vespoidea</taxon>
        <taxon>Vespidae</taxon>
        <taxon>Vespinae</taxon>
        <taxon>Vespula</taxon>
    </lineage>
</organism>
<dbReference type="EMBL" id="JAYRBN010000054">
    <property type="protein sequence ID" value="KAL2743739.1"/>
    <property type="molecule type" value="Genomic_DNA"/>
</dbReference>
<evidence type="ECO:0000313" key="3">
    <source>
        <dbReference type="Proteomes" id="UP001607303"/>
    </source>
</evidence>
<proteinExistence type="predicted"/>
<feature type="compositionally biased region" description="Polar residues" evidence="1">
    <location>
        <begin position="182"/>
        <end position="192"/>
    </location>
</feature>
<comment type="caution">
    <text evidence="2">The sequence shown here is derived from an EMBL/GenBank/DDBJ whole genome shotgun (WGS) entry which is preliminary data.</text>
</comment>
<keyword evidence="3" id="KW-1185">Reference proteome</keyword>
<dbReference type="Proteomes" id="UP001607303">
    <property type="component" value="Unassembled WGS sequence"/>
</dbReference>
<evidence type="ECO:0000256" key="1">
    <source>
        <dbReference type="SAM" id="MobiDB-lite"/>
    </source>
</evidence>
<gene>
    <name evidence="2" type="ORF">V1477_007997</name>
</gene>
<feature type="region of interest" description="Disordered" evidence="1">
    <location>
        <begin position="173"/>
        <end position="192"/>
    </location>
</feature>
<reference evidence="2 3" key="1">
    <citation type="journal article" date="2024" name="Ann. Entomol. Soc. Am.">
        <title>Genomic analyses of the southern and eastern yellowjacket wasps (Hymenoptera: Vespidae) reveal evolutionary signatures of social life.</title>
        <authorList>
            <person name="Catto M.A."/>
            <person name="Caine P.B."/>
            <person name="Orr S.E."/>
            <person name="Hunt B.G."/>
            <person name="Goodisman M.A.D."/>
        </authorList>
    </citation>
    <scope>NUCLEOTIDE SEQUENCE [LARGE SCALE GENOMIC DNA]</scope>
    <source>
        <strain evidence="2">232</strain>
        <tissue evidence="2">Head and thorax</tissue>
    </source>
</reference>
<evidence type="ECO:0000313" key="2">
    <source>
        <dbReference type="EMBL" id="KAL2743739.1"/>
    </source>
</evidence>
<name>A0ABD2CF90_VESMC</name>
<dbReference type="AlphaFoldDB" id="A0ABD2CF90"/>
<protein>
    <submittedName>
        <fullName evidence="2">Uncharacterized protein</fullName>
    </submittedName>
</protein>
<sequence length="192" mass="22582">MITYFRLVSYFRPTESATVFGARTYRDPRIYSLWINDLYLKRMRYGGFNKFIVILELASNVIISNDRSLLLVMLTLLVIKQDSNVVISSRLETFSRKIILKVRLPFKPESLFFHETTAFFVRLLKLYTLRNYLARKEVDLVIIIKKIKENNVISLTDVYNFRLITHESSDCYEGSGPPIIHQTATFDNETHR</sequence>